<dbReference type="GO" id="GO:0046872">
    <property type="term" value="F:metal ion binding"/>
    <property type="evidence" value="ECO:0007669"/>
    <property type="project" value="UniProtKB-KW"/>
</dbReference>
<keyword evidence="3" id="KW-1185">Reference proteome</keyword>
<proteinExistence type="predicted"/>
<dbReference type="SUPFAM" id="SSF51556">
    <property type="entry name" value="Metallo-dependent hydrolases"/>
    <property type="match status" value="1"/>
</dbReference>
<feature type="binding site" evidence="1">
    <location>
        <position position="213"/>
    </location>
    <ligand>
        <name>a divalent metal cation</name>
        <dbReference type="ChEBI" id="CHEBI:60240"/>
        <label>2</label>
    </ligand>
</feature>
<evidence type="ECO:0000313" key="2">
    <source>
        <dbReference type="EMBL" id="CDO94691.1"/>
    </source>
</evidence>
<dbReference type="Proteomes" id="UP000031516">
    <property type="component" value="Unassembled WGS sequence"/>
</dbReference>
<dbReference type="PANTHER" id="PTHR47345:SF1">
    <property type="entry name" value="CUT9-INTERACTING PROTEIN SCN1"/>
    <property type="match status" value="1"/>
</dbReference>
<dbReference type="EMBL" id="CCBQ010000039">
    <property type="protein sequence ID" value="CDO94691.1"/>
    <property type="molecule type" value="Genomic_DNA"/>
</dbReference>
<sequence>MGPCFVDAHCHVSTVVDTVGSDEVRNGMGTLLVETDVRRCVMSTNAYDWEILGSLAGLDGAGSGCFAASLGVHPWYCHLYSFDRAVGKEEHYRSVLKSKDDAELVEVIRQLPDPIDLLGYMSEEQVSRVACIGEIGLDKVFRLPKNGFLNSVGASLGNVRVEFKHQVRVFEAMLDVAKRHDLPVSIHSVKCQGTLFDICKEILLNSKVNVCLHSFTGTHDSLRLWLTTFPHERLFFSVSAWINLKDIDAGVETLKHLPLECILTETDCTVDRIPLQEQRQMIGSVLDAIATAHGISKNTAEETVLQNFHRFLRR</sequence>
<gene>
    <name evidence="2" type="ORF">KLDO_g2948</name>
</gene>
<name>A0A0A8L6L2_9SACH</name>
<accession>A0A0A8L6L2</accession>
<keyword evidence="1" id="KW-0479">Metal-binding</keyword>
<dbReference type="GO" id="GO:0016788">
    <property type="term" value="F:hydrolase activity, acting on ester bonds"/>
    <property type="evidence" value="ECO:0007669"/>
    <property type="project" value="InterPro"/>
</dbReference>
<organism evidence="2 3">
    <name type="scientific">Kluyveromyces dobzhanskii CBS 2104</name>
    <dbReference type="NCBI Taxonomy" id="1427455"/>
    <lineage>
        <taxon>Eukaryota</taxon>
        <taxon>Fungi</taxon>
        <taxon>Dikarya</taxon>
        <taxon>Ascomycota</taxon>
        <taxon>Saccharomycotina</taxon>
        <taxon>Saccharomycetes</taxon>
        <taxon>Saccharomycetales</taxon>
        <taxon>Saccharomycetaceae</taxon>
        <taxon>Kluyveromyces</taxon>
    </lineage>
</organism>
<comment type="caution">
    <text evidence="2">The sequence shown here is derived from an EMBL/GenBank/DDBJ whole genome shotgun (WGS) entry which is preliminary data.</text>
</comment>
<dbReference type="InterPro" id="IPR032466">
    <property type="entry name" value="Metal_Hydrolase"/>
</dbReference>
<reference evidence="2 3" key="1">
    <citation type="submission" date="2014-03" db="EMBL/GenBank/DDBJ databases">
        <title>The genome of Kluyveromyces dobzhanskii.</title>
        <authorList>
            <person name="Nystedt B."/>
            <person name="Astrom S."/>
        </authorList>
    </citation>
    <scope>NUCLEOTIDE SEQUENCE [LARGE SCALE GENOMIC DNA]</scope>
    <source>
        <strain evidence="2 3">CBS 2104</strain>
    </source>
</reference>
<evidence type="ECO:0000256" key="1">
    <source>
        <dbReference type="PIRSR" id="PIRSR005902-1"/>
    </source>
</evidence>
<dbReference type="Gene3D" id="3.20.20.140">
    <property type="entry name" value="Metal-dependent hydrolases"/>
    <property type="match status" value="1"/>
</dbReference>
<feature type="binding site" evidence="1">
    <location>
        <position position="9"/>
    </location>
    <ligand>
        <name>a divalent metal cation</name>
        <dbReference type="ChEBI" id="CHEBI:60240"/>
        <label>1</label>
    </ligand>
</feature>
<evidence type="ECO:0000313" key="3">
    <source>
        <dbReference type="Proteomes" id="UP000031516"/>
    </source>
</evidence>
<dbReference type="PANTHER" id="PTHR47345">
    <property type="entry name" value="CUT9-INTERACTING PROTEIN SCN1"/>
    <property type="match status" value="1"/>
</dbReference>
<protein>
    <submittedName>
        <fullName evidence="2">WGS project CCBQ000000000 data, contig 00014</fullName>
    </submittedName>
</protein>
<feature type="binding site" evidence="1">
    <location>
        <position position="11"/>
    </location>
    <ligand>
        <name>a divalent metal cation</name>
        <dbReference type="ChEBI" id="CHEBI:60240"/>
        <label>1</label>
    </ligand>
</feature>
<dbReference type="Pfam" id="PF01026">
    <property type="entry name" value="TatD_DNase"/>
    <property type="match status" value="1"/>
</dbReference>
<dbReference type="AlphaFoldDB" id="A0A0A8L6L2"/>
<feature type="binding site" evidence="1">
    <location>
        <position position="187"/>
    </location>
    <ligand>
        <name>a divalent metal cation</name>
        <dbReference type="ChEBI" id="CHEBI:60240"/>
        <label>2</label>
    </ligand>
</feature>
<dbReference type="InterPro" id="IPR001130">
    <property type="entry name" value="TatD-like"/>
</dbReference>
<dbReference type="OrthoDB" id="413993at2759"/>
<dbReference type="InterPro" id="IPR053044">
    <property type="entry name" value="Metallo-hydrolase/TatD-type"/>
</dbReference>
<feature type="binding site" evidence="1">
    <location>
        <position position="134"/>
    </location>
    <ligand>
        <name>a divalent metal cation</name>
        <dbReference type="ChEBI" id="CHEBI:60240"/>
        <label>1</label>
    </ligand>
</feature>
<dbReference type="PIRSF" id="PIRSF005902">
    <property type="entry name" value="DNase_TatD"/>
    <property type="match status" value="1"/>
</dbReference>
<feature type="binding site" evidence="1">
    <location>
        <position position="267"/>
    </location>
    <ligand>
        <name>a divalent metal cation</name>
        <dbReference type="ChEBI" id="CHEBI:60240"/>
        <label>1</label>
    </ligand>
</feature>